<reference evidence="2 3" key="2">
    <citation type="submission" date="2018-11" db="EMBL/GenBank/DDBJ databases">
        <authorList>
            <consortium name="Pathogen Informatics"/>
        </authorList>
    </citation>
    <scope>NUCLEOTIDE SEQUENCE [LARGE SCALE GENOMIC DNA]</scope>
</reference>
<dbReference type="WBParaSite" id="GPUH_0001077701-mRNA-1">
    <property type="protein sequence ID" value="GPUH_0001077701-mRNA-1"/>
    <property type="gene ID" value="GPUH_0001077701"/>
</dbReference>
<accession>A0A183DPX3</accession>
<evidence type="ECO:0000313" key="4">
    <source>
        <dbReference type="WBParaSite" id="GPUH_0001077701-mRNA-1"/>
    </source>
</evidence>
<protein>
    <submittedName>
        <fullName evidence="2 4">Uncharacterized protein</fullName>
    </submittedName>
</protein>
<reference evidence="4" key="1">
    <citation type="submission" date="2016-06" db="UniProtKB">
        <authorList>
            <consortium name="WormBaseParasite"/>
        </authorList>
    </citation>
    <scope>IDENTIFICATION</scope>
</reference>
<dbReference type="OrthoDB" id="5865605at2759"/>
<dbReference type="EMBL" id="UYRT01078138">
    <property type="protein sequence ID" value="VDN17875.1"/>
    <property type="molecule type" value="Genomic_DNA"/>
</dbReference>
<proteinExistence type="predicted"/>
<name>A0A183DPX3_9BILA</name>
<keyword evidence="1" id="KW-0472">Membrane</keyword>
<dbReference type="AlphaFoldDB" id="A0A183DPX3"/>
<organism evidence="4">
    <name type="scientific">Gongylonema pulchrum</name>
    <dbReference type="NCBI Taxonomy" id="637853"/>
    <lineage>
        <taxon>Eukaryota</taxon>
        <taxon>Metazoa</taxon>
        <taxon>Ecdysozoa</taxon>
        <taxon>Nematoda</taxon>
        <taxon>Chromadorea</taxon>
        <taxon>Rhabditida</taxon>
        <taxon>Spirurina</taxon>
        <taxon>Spiruromorpha</taxon>
        <taxon>Spiruroidea</taxon>
        <taxon>Gongylonematidae</taxon>
        <taxon>Gongylonema</taxon>
    </lineage>
</organism>
<feature type="transmembrane region" description="Helical" evidence="1">
    <location>
        <begin position="182"/>
        <end position="208"/>
    </location>
</feature>
<keyword evidence="3" id="KW-1185">Reference proteome</keyword>
<dbReference type="Proteomes" id="UP000271098">
    <property type="component" value="Unassembled WGS sequence"/>
</dbReference>
<keyword evidence="1" id="KW-0812">Transmembrane</keyword>
<evidence type="ECO:0000256" key="1">
    <source>
        <dbReference type="SAM" id="Phobius"/>
    </source>
</evidence>
<evidence type="ECO:0000313" key="2">
    <source>
        <dbReference type="EMBL" id="VDN17875.1"/>
    </source>
</evidence>
<gene>
    <name evidence="2" type="ORF">GPUH_LOCUS10764</name>
</gene>
<sequence length="220" mass="25160">MQEIDKLEMLMGEQNFTNLRPIPWKRVARISNTTKELRAILDSVHLNGLMIQDGDESSLASIGISDSSLSEVNGVVEQAKFLLERSNKSKNNLEAIIGETLGLTEKAQQYSRILQDIVNQFQHYVKYGGSKQDSSQIDVWVQEANAYLEAIKERGTYIEKRYNRGTIEFELVFVLHHFTATIFLSTLLGITILAELLSLFILILLLILDRIIKRENARYR</sequence>
<evidence type="ECO:0000313" key="3">
    <source>
        <dbReference type="Proteomes" id="UP000271098"/>
    </source>
</evidence>
<keyword evidence="1" id="KW-1133">Transmembrane helix</keyword>